<dbReference type="PANTHER" id="PTHR23501">
    <property type="entry name" value="MAJOR FACILITATOR SUPERFAMILY"/>
    <property type="match status" value="1"/>
</dbReference>
<dbReference type="Gene3D" id="1.20.1720.10">
    <property type="entry name" value="Multidrug resistance protein D"/>
    <property type="match status" value="1"/>
</dbReference>
<evidence type="ECO:0000256" key="4">
    <source>
        <dbReference type="ARBA" id="ARBA00022989"/>
    </source>
</evidence>
<name>A0A9X0DMN9_9HELO</name>
<dbReference type="PRINTS" id="PR01036">
    <property type="entry name" value="TCRTETB"/>
</dbReference>
<feature type="transmembrane region" description="Helical" evidence="8">
    <location>
        <begin position="334"/>
        <end position="353"/>
    </location>
</feature>
<protein>
    <recommendedName>
        <fullName evidence="9">Major facilitator superfamily (MFS) profile domain-containing protein</fullName>
    </recommendedName>
</protein>
<accession>A0A9X0DMN9</accession>
<feature type="transmembrane region" description="Helical" evidence="8">
    <location>
        <begin position="184"/>
        <end position="206"/>
    </location>
</feature>
<feature type="transmembrane region" description="Helical" evidence="8">
    <location>
        <begin position="428"/>
        <end position="449"/>
    </location>
</feature>
<dbReference type="Proteomes" id="UP001152300">
    <property type="component" value="Unassembled WGS sequence"/>
</dbReference>
<feature type="transmembrane region" description="Helical" evidence="8">
    <location>
        <begin position="254"/>
        <end position="273"/>
    </location>
</feature>
<organism evidence="10 11">
    <name type="scientific">Sclerotinia nivalis</name>
    <dbReference type="NCBI Taxonomy" id="352851"/>
    <lineage>
        <taxon>Eukaryota</taxon>
        <taxon>Fungi</taxon>
        <taxon>Dikarya</taxon>
        <taxon>Ascomycota</taxon>
        <taxon>Pezizomycotina</taxon>
        <taxon>Leotiomycetes</taxon>
        <taxon>Helotiales</taxon>
        <taxon>Sclerotiniaceae</taxon>
        <taxon>Sclerotinia</taxon>
    </lineage>
</organism>
<reference evidence="10" key="1">
    <citation type="submission" date="2022-11" db="EMBL/GenBank/DDBJ databases">
        <title>Genome Resource of Sclerotinia nivalis Strain SnTB1, a Plant Pathogen Isolated from American Ginseng.</title>
        <authorList>
            <person name="Fan S."/>
        </authorList>
    </citation>
    <scope>NUCLEOTIDE SEQUENCE</scope>
    <source>
        <strain evidence="10">SnTB1</strain>
    </source>
</reference>
<dbReference type="SUPFAM" id="SSF103473">
    <property type="entry name" value="MFS general substrate transporter"/>
    <property type="match status" value="2"/>
</dbReference>
<feature type="domain" description="Major facilitator superfamily (MFS) profile" evidence="9">
    <location>
        <begin position="32"/>
        <end position="527"/>
    </location>
</feature>
<dbReference type="Gene3D" id="1.20.1250.20">
    <property type="entry name" value="MFS general substrate transporter like domains"/>
    <property type="match status" value="1"/>
</dbReference>
<feature type="compositionally biased region" description="Basic and acidic residues" evidence="7">
    <location>
        <begin position="535"/>
        <end position="548"/>
    </location>
</feature>
<feature type="region of interest" description="Disordered" evidence="7">
    <location>
        <begin position="1"/>
        <end position="23"/>
    </location>
</feature>
<dbReference type="PANTHER" id="PTHR23501:SF187">
    <property type="entry name" value="MAJOR FACILITATOR SUPERFAMILY (MFS) PROFILE DOMAIN-CONTAINING PROTEIN"/>
    <property type="match status" value="1"/>
</dbReference>
<feature type="transmembrane region" description="Helical" evidence="8">
    <location>
        <begin position="66"/>
        <end position="86"/>
    </location>
</feature>
<keyword evidence="6" id="KW-0325">Glycoprotein</keyword>
<dbReference type="OrthoDB" id="10021397at2759"/>
<feature type="transmembrane region" description="Helical" evidence="8">
    <location>
        <begin position="500"/>
        <end position="518"/>
    </location>
</feature>
<feature type="transmembrane region" description="Helical" evidence="8">
    <location>
        <begin position="360"/>
        <end position="380"/>
    </location>
</feature>
<feature type="transmembrane region" description="Helical" evidence="8">
    <location>
        <begin position="155"/>
        <end position="178"/>
    </location>
</feature>
<comment type="caution">
    <text evidence="10">The sequence shown here is derived from an EMBL/GenBank/DDBJ whole genome shotgun (WGS) entry which is preliminary data.</text>
</comment>
<dbReference type="InterPro" id="IPR011701">
    <property type="entry name" value="MFS"/>
</dbReference>
<dbReference type="GO" id="GO:0022857">
    <property type="term" value="F:transmembrane transporter activity"/>
    <property type="evidence" value="ECO:0007669"/>
    <property type="project" value="InterPro"/>
</dbReference>
<dbReference type="Pfam" id="PF07690">
    <property type="entry name" value="MFS_1"/>
    <property type="match status" value="1"/>
</dbReference>
<dbReference type="InterPro" id="IPR036259">
    <property type="entry name" value="MFS_trans_sf"/>
</dbReference>
<feature type="region of interest" description="Disordered" evidence="7">
    <location>
        <begin position="535"/>
        <end position="557"/>
    </location>
</feature>
<keyword evidence="4 8" id="KW-1133">Transmembrane helix</keyword>
<keyword evidence="11" id="KW-1185">Reference proteome</keyword>
<evidence type="ECO:0000256" key="5">
    <source>
        <dbReference type="ARBA" id="ARBA00023136"/>
    </source>
</evidence>
<evidence type="ECO:0000256" key="8">
    <source>
        <dbReference type="SAM" id="Phobius"/>
    </source>
</evidence>
<evidence type="ECO:0000313" key="11">
    <source>
        <dbReference type="Proteomes" id="UP001152300"/>
    </source>
</evidence>
<sequence>MECSSAAPEPQVVDNSEGDAPSTSKSRRFYLILFSLSFICFVAALDGSIIAIALPKITNELSAADNYVWIANSFLVAQTVVQPLCAQLCNIFGRRIPMFISISLFVLGSGIAGGSNSSAMLIAGRTVQGLGSGCIMMLVELIICDIVPLRERGKYLGIVMSSTAVAAILGPVVGGALAEVNWRWIFYLNLPIAGFTMIIMVIFLRLHHDKEPTWTRALLRVDWVGNFLFITSLCSLLIGLIFGGTVYSWSSWRVIIPIALGTLGWIGFHIYEWKPPKFCKEVSIPPRIFANRTSAAGFYIDFISSILLQWVCFFWPVYFQALKGTSPLRAGIDFIPYEAFLIVTAATGGGILSKFGHYRPLHLIGFCLSIIGPGLNIMLSSTTPKVSWVIFQMVDAIGRGLLLPTVLPAIMASLPDSDVATATGMYSFLRSFGFIWGITIPGIIFNAQFDRHSKLISDPTVRQEMTGGRAYQSISGTYIHSLEPIVQREVISVYREALRAVWIGAVAFGCTGIVAVLVEKHIPLRTELETQFGMESEKVAKDQEKQVSRPEGIQGTK</sequence>
<proteinExistence type="predicted"/>
<keyword evidence="2" id="KW-0813">Transport</keyword>
<feature type="transmembrane region" description="Helical" evidence="8">
    <location>
        <begin position="129"/>
        <end position="148"/>
    </location>
</feature>
<evidence type="ECO:0000259" key="9">
    <source>
        <dbReference type="PROSITE" id="PS50850"/>
    </source>
</evidence>
<dbReference type="CDD" id="cd17502">
    <property type="entry name" value="MFS_Azr1_MDR_like"/>
    <property type="match status" value="1"/>
</dbReference>
<dbReference type="EMBL" id="JAPEIS010000002">
    <property type="protein sequence ID" value="KAJ8069256.1"/>
    <property type="molecule type" value="Genomic_DNA"/>
</dbReference>
<dbReference type="GO" id="GO:0005886">
    <property type="term" value="C:plasma membrane"/>
    <property type="evidence" value="ECO:0007669"/>
    <property type="project" value="TreeGrafter"/>
</dbReference>
<feature type="transmembrane region" description="Helical" evidence="8">
    <location>
        <begin position="294"/>
        <end position="318"/>
    </location>
</feature>
<evidence type="ECO:0000313" key="10">
    <source>
        <dbReference type="EMBL" id="KAJ8069256.1"/>
    </source>
</evidence>
<gene>
    <name evidence="10" type="ORF">OCU04_002920</name>
</gene>
<feature type="transmembrane region" description="Helical" evidence="8">
    <location>
        <begin position="227"/>
        <end position="248"/>
    </location>
</feature>
<dbReference type="AlphaFoldDB" id="A0A9X0DMN9"/>
<evidence type="ECO:0000256" key="7">
    <source>
        <dbReference type="SAM" id="MobiDB-lite"/>
    </source>
</evidence>
<evidence type="ECO:0000256" key="1">
    <source>
        <dbReference type="ARBA" id="ARBA00004141"/>
    </source>
</evidence>
<dbReference type="InterPro" id="IPR020846">
    <property type="entry name" value="MFS_dom"/>
</dbReference>
<evidence type="ECO:0000256" key="3">
    <source>
        <dbReference type="ARBA" id="ARBA00022692"/>
    </source>
</evidence>
<keyword evidence="3 8" id="KW-0812">Transmembrane</keyword>
<feature type="transmembrane region" description="Helical" evidence="8">
    <location>
        <begin position="98"/>
        <end position="123"/>
    </location>
</feature>
<comment type="subcellular location">
    <subcellularLocation>
        <location evidence="1">Membrane</location>
        <topology evidence="1">Multi-pass membrane protein</topology>
    </subcellularLocation>
</comment>
<feature type="transmembrane region" description="Helical" evidence="8">
    <location>
        <begin position="29"/>
        <end position="54"/>
    </location>
</feature>
<evidence type="ECO:0000256" key="2">
    <source>
        <dbReference type="ARBA" id="ARBA00022448"/>
    </source>
</evidence>
<dbReference type="PROSITE" id="PS50850">
    <property type="entry name" value="MFS"/>
    <property type="match status" value="1"/>
</dbReference>
<evidence type="ECO:0000256" key="6">
    <source>
        <dbReference type="ARBA" id="ARBA00023180"/>
    </source>
</evidence>
<keyword evidence="5 8" id="KW-0472">Membrane</keyword>